<dbReference type="OrthoDB" id="9810247at2"/>
<dbReference type="AlphaFoldDB" id="A0A1G6XUC1"/>
<evidence type="ECO:0000256" key="1">
    <source>
        <dbReference type="SAM" id="Coils"/>
    </source>
</evidence>
<reference evidence="2 3" key="1">
    <citation type="submission" date="2016-09" db="EMBL/GenBank/DDBJ databases">
        <authorList>
            <person name="Capua I."/>
            <person name="De Benedictis P."/>
            <person name="Joannis T."/>
            <person name="Lombin L.H."/>
            <person name="Cattoli G."/>
        </authorList>
    </citation>
    <scope>NUCLEOTIDE SEQUENCE [LARGE SCALE GENOMIC DNA]</scope>
    <source>
        <strain evidence="2 3">ISLP-3</strain>
    </source>
</reference>
<accession>A0A1G6XUC1</accession>
<gene>
    <name evidence="2" type="ORF">SAMN05216410_0206</name>
</gene>
<dbReference type="SUPFAM" id="SSF53335">
    <property type="entry name" value="S-adenosyl-L-methionine-dependent methyltransferases"/>
    <property type="match status" value="1"/>
</dbReference>
<evidence type="ECO:0000313" key="3">
    <source>
        <dbReference type="Proteomes" id="UP000199039"/>
    </source>
</evidence>
<keyword evidence="3" id="KW-1185">Reference proteome</keyword>
<dbReference type="InterPro" id="IPR029063">
    <property type="entry name" value="SAM-dependent_MTases_sf"/>
</dbReference>
<dbReference type="Proteomes" id="UP000199039">
    <property type="component" value="Unassembled WGS sequence"/>
</dbReference>
<keyword evidence="2" id="KW-0489">Methyltransferase</keyword>
<feature type="coiled-coil region" evidence="1">
    <location>
        <begin position="281"/>
        <end position="315"/>
    </location>
</feature>
<protein>
    <submittedName>
        <fullName evidence="2">Methyltransferase domain-containing protein</fullName>
    </submittedName>
</protein>
<dbReference type="PANTHER" id="PTHR43861">
    <property type="entry name" value="TRANS-ACONITATE 2-METHYLTRANSFERASE-RELATED"/>
    <property type="match status" value="1"/>
</dbReference>
<dbReference type="RefSeq" id="WP_093186753.1">
    <property type="nucleotide sequence ID" value="NZ_FMYH01000012.1"/>
</dbReference>
<dbReference type="GO" id="GO:0032259">
    <property type="term" value="P:methylation"/>
    <property type="evidence" value="ECO:0007669"/>
    <property type="project" value="UniProtKB-KW"/>
</dbReference>
<dbReference type="GO" id="GO:0008168">
    <property type="term" value="F:methyltransferase activity"/>
    <property type="evidence" value="ECO:0007669"/>
    <property type="project" value="UniProtKB-KW"/>
</dbReference>
<dbReference type="Pfam" id="PF13489">
    <property type="entry name" value="Methyltransf_23"/>
    <property type="match status" value="1"/>
</dbReference>
<sequence length="357" mass="38680">MTLYDTTVDTAVANSSHTQVVRLVGAGKKVLDVGCSTGYVARALVDNGCTVSGIEYNEAAGEVARPSLERLVIADLNEVKLEDAFAGERFDSIVFADVLEHLASPADVLRSSGSLLAAEGSIVISIPHVGHGSLRLALLQGRWRYRDTGLLDRTHIHFYTLDGLHELLSEAGLVATDIRAVVLDPLGVEVEVATEDLPDGVVDWVRAQPDAYTYQYVVSAKLGLKSDDDPSPVPVPAEPIPGVEKYAAVVERRARVEARDRELADESQDLRHKVLVARDNAIGLEGAAARARLEAERLRAEVKGLHLQLGDARAEIIETHERLRALTESIGELKATTTWRLGSLVLSPTRILRGGRK</sequence>
<dbReference type="Gene3D" id="3.40.50.150">
    <property type="entry name" value="Vaccinia Virus protein VP39"/>
    <property type="match status" value="1"/>
</dbReference>
<dbReference type="EMBL" id="FMYH01000012">
    <property type="protein sequence ID" value="SDD81581.1"/>
    <property type="molecule type" value="Genomic_DNA"/>
</dbReference>
<dbReference type="CDD" id="cd02440">
    <property type="entry name" value="AdoMet_MTases"/>
    <property type="match status" value="1"/>
</dbReference>
<name>A0A1G6XUC1_9MICO</name>
<keyword evidence="1" id="KW-0175">Coiled coil</keyword>
<proteinExistence type="predicted"/>
<dbReference type="STRING" id="1814289.SAMN05216410_0206"/>
<organism evidence="2 3">
    <name type="scientific">Sanguibacter gelidistatuariae</name>
    <dbReference type="NCBI Taxonomy" id="1814289"/>
    <lineage>
        <taxon>Bacteria</taxon>
        <taxon>Bacillati</taxon>
        <taxon>Actinomycetota</taxon>
        <taxon>Actinomycetes</taxon>
        <taxon>Micrococcales</taxon>
        <taxon>Sanguibacteraceae</taxon>
        <taxon>Sanguibacter</taxon>
    </lineage>
</organism>
<evidence type="ECO:0000313" key="2">
    <source>
        <dbReference type="EMBL" id="SDD81581.1"/>
    </source>
</evidence>
<keyword evidence="2" id="KW-0808">Transferase</keyword>